<feature type="region of interest" description="Disordered" evidence="1">
    <location>
        <begin position="1"/>
        <end position="21"/>
    </location>
</feature>
<evidence type="ECO:0000313" key="3">
    <source>
        <dbReference type="Proteomes" id="UP000010480"/>
    </source>
</evidence>
<reference evidence="3" key="1">
    <citation type="journal article" date="2013" name="Proc. Natl. Acad. Sci. U.S.A.">
        <title>Improving the coverage of the cyanobacterial phylum using diversity-driven genome sequencing.</title>
        <authorList>
            <person name="Shih P.M."/>
            <person name="Wu D."/>
            <person name="Latifi A."/>
            <person name="Axen S.D."/>
            <person name="Fewer D.P."/>
            <person name="Talla E."/>
            <person name="Calteau A."/>
            <person name="Cai F."/>
            <person name="Tandeau de Marsac N."/>
            <person name="Rippka R."/>
            <person name="Herdman M."/>
            <person name="Sivonen K."/>
            <person name="Coursin T."/>
            <person name="Laurent T."/>
            <person name="Goodwin L."/>
            <person name="Nolan M."/>
            <person name="Davenport K.W."/>
            <person name="Han C.S."/>
            <person name="Rubin E.M."/>
            <person name="Eisen J.A."/>
            <person name="Woyke T."/>
            <person name="Gugger M."/>
            <person name="Kerfeld C.A."/>
        </authorList>
    </citation>
    <scope>NUCLEOTIDE SEQUENCE [LARGE SCALE GENOMIC DNA]</scope>
    <source>
        <strain evidence="3">PCC 10605</strain>
    </source>
</reference>
<dbReference type="OrthoDB" id="428046at2"/>
<dbReference type="Proteomes" id="UP000010480">
    <property type="component" value="Chromosome"/>
</dbReference>
<sequence>MVSLNSLKNLKQGGQPTKWKNTPTKAIRIPVIFEDKILAYAQQLDLCLSSDNHNNNRSVQKFLIEIANKIDNKEKGYKSNSASQLIKDLKDLIKEI</sequence>
<proteinExistence type="predicted"/>
<evidence type="ECO:0000256" key="1">
    <source>
        <dbReference type="SAM" id="MobiDB-lite"/>
    </source>
</evidence>
<organism evidence="2 3">
    <name type="scientific">Cyanobacterium aponinum (strain PCC 10605)</name>
    <dbReference type="NCBI Taxonomy" id="755178"/>
    <lineage>
        <taxon>Bacteria</taxon>
        <taxon>Bacillati</taxon>
        <taxon>Cyanobacteriota</taxon>
        <taxon>Cyanophyceae</taxon>
        <taxon>Oscillatoriophycideae</taxon>
        <taxon>Chroococcales</taxon>
        <taxon>Geminocystaceae</taxon>
        <taxon>Cyanobacterium</taxon>
    </lineage>
</organism>
<protein>
    <submittedName>
        <fullName evidence="2">Uncharacterized protein</fullName>
    </submittedName>
</protein>
<dbReference type="RefSeq" id="WP_015219633.1">
    <property type="nucleotide sequence ID" value="NC_019776.1"/>
</dbReference>
<keyword evidence="3" id="KW-1185">Reference proteome</keyword>
<accession>K9Z3X9</accession>
<evidence type="ECO:0000313" key="2">
    <source>
        <dbReference type="EMBL" id="AFZ53906.1"/>
    </source>
</evidence>
<dbReference type="STRING" id="755178.Cyan10605_1804"/>
<dbReference type="AlphaFoldDB" id="K9Z3X9"/>
<dbReference type="EMBL" id="CP003947">
    <property type="protein sequence ID" value="AFZ53906.1"/>
    <property type="molecule type" value="Genomic_DNA"/>
</dbReference>
<name>K9Z3X9_CYAAP</name>
<dbReference type="KEGG" id="can:Cyan10605_1804"/>
<dbReference type="HOGENOM" id="CLU_2435884_0_0_3"/>
<gene>
    <name evidence="2" type="ordered locus">Cyan10605_1804</name>
</gene>